<proteinExistence type="predicted"/>
<name>A0A060QNE1_9CAUD</name>
<dbReference type="PANTHER" id="PTHR37813">
    <property type="entry name" value="FELS-2 PROPHAGE PROTEIN"/>
    <property type="match status" value="1"/>
</dbReference>
<dbReference type="KEGG" id="vg:19685498"/>
<evidence type="ECO:0000313" key="4">
    <source>
        <dbReference type="Proteomes" id="UP000201945"/>
    </source>
</evidence>
<dbReference type="PANTHER" id="PTHR37813:SF1">
    <property type="entry name" value="FELS-2 PROPHAGE PROTEIN"/>
    <property type="match status" value="1"/>
</dbReference>
<feature type="region of interest" description="Disordered" evidence="1">
    <location>
        <begin position="373"/>
        <end position="397"/>
    </location>
</feature>
<dbReference type="GeneID" id="19685498"/>
<feature type="transmembrane region" description="Helical" evidence="2">
    <location>
        <begin position="831"/>
        <end position="851"/>
    </location>
</feature>
<dbReference type="InterPro" id="IPR016024">
    <property type="entry name" value="ARM-type_fold"/>
</dbReference>
<evidence type="ECO:0000256" key="2">
    <source>
        <dbReference type="SAM" id="Phobius"/>
    </source>
</evidence>
<feature type="transmembrane region" description="Helical" evidence="2">
    <location>
        <begin position="858"/>
        <end position="879"/>
    </location>
</feature>
<dbReference type="RefSeq" id="YP_009043947.1">
    <property type="nucleotide sequence ID" value="NC_024370.1"/>
</dbReference>
<keyword evidence="2" id="KW-0472">Membrane</keyword>
<accession>A0A060QNE1</accession>
<dbReference type="SUPFAM" id="SSF48371">
    <property type="entry name" value="ARM repeat"/>
    <property type="match status" value="1"/>
</dbReference>
<keyword evidence="4" id="KW-1185">Reference proteome</keyword>
<dbReference type="Proteomes" id="UP000201945">
    <property type="component" value="Segment"/>
</dbReference>
<keyword evidence="2" id="KW-0812">Transmembrane</keyword>
<protein>
    <submittedName>
        <fullName evidence="3">TMP domain-containing protein</fullName>
    </submittedName>
</protein>
<evidence type="ECO:0000313" key="3">
    <source>
        <dbReference type="EMBL" id="CDL73655.1"/>
    </source>
</evidence>
<sequence length="1217" mass="128817">MATLDELKVMIDAEIAPFRKKMKEVENQVKGTSDRVKNATAKVREQSNSIGSAFGKLAKFAGFAILGKKLLDVGMYSTQTALEVSASMNQIKRQMGESSQSFLKWVNDNANAMNMGVGEATNYGAVYSNLFSGFIKDTNKLSAYTAKMLQTSAVVAEGSGRTITDVMERIRSGLLGNTEAIEDLGINVNVAMIESTEAFKKFANGQSWQQLDYQTQQQIRLMAILEQATAKYGNTLSNSVNGRISLFKSLMKDAALNLGNSMLPIINAIMPVLNSFAMVLKNVTAKLAEFIALMFNKKATVKDGVGGAVGDMGNAMKDVAGGAGDLADAVDDAGDSAGGLADNLGDSAKNAKKAAKELLGLLGFDEINILQKPKDDDAGGSGGGGKGGKGKGGGGGPFKDILPEVELTDMDNKFKSIFDGLGDKLKGLFDLFKKGFDAAFRPEGIKRIKTALDQIAKTMGEIVTDPRVVNAFNRMAEKIAYALGQVTGSITTIGLGIGVFLAESIANGLGRQKERIIRALVALFDNVGNLSEAVGNIAQDFSSAFYDVITSTGAVRIGSAIVSTLLSLTSTIVEVGSKLAGSLFKGFEKVVVTSAPKISSVFQSLLDTVAPVFESIERSVNKFGDGLSRVYDEHVAPAINSIANAFNGLIDIIQILWENSWQPFAEFLSGVFGVSIEGISDLLGGGLLATLGLLADAIKLVADGFTVFSDWCKENKEPILALITTWQTINFLSWAEQAGGLAGAFSLLGSKVSLIVGGIKNLGLAIKALTFDKLVSFGETIYLNTLYAKDFVVNSGKTIAQLGKTALELGKSALAWTAHAAKMGLATAAEFAHSVAAGVATAATWAFNAALAVLTSPITWIIAAIAALIAIGVLLYQNWDTVVEFAKTAWQGLCDFISGICRAIGEFFSGLWTKLQEIFEPIGQWFGEKFQQAWDAIVNIFSGIGEWFSGVFQGAWDAIVNIFTPIGSWFGQRWADVTSALANIGAWFTDIFQKAWTGLTNIFSKLGLWFGERWADVTSVLANVSSWFGNMFTSAYNAVKNAFSSIGGFFSGVWSTVQSIFVNAGQKVGSAVGGAFKSAVNAVLGTIENVVNGFIGMINGVLGVVRNLPGLGWVGSVSTVSLPRLARGGIVDSPTIAMIGEAGKEAVVPLENTGFIQTLGRVVSSAVVNAMAGISPQGGFSSDGDIVIQIAGHEFGRVAIQEINKEHERAGQTLLKI</sequence>
<evidence type="ECO:0000256" key="1">
    <source>
        <dbReference type="SAM" id="MobiDB-lite"/>
    </source>
</evidence>
<reference evidence="3 4" key="1">
    <citation type="journal article" date="2014" name="BMC Biol.">
        <title>Variable recombination dynamics during the emergence, transmission and 'disarming' of a multidrug-resistant pneumococcal clone.</title>
        <authorList>
            <person name="Croucher N.J."/>
            <person name="Hanage W.P."/>
            <person name="Harris S.R."/>
            <person name="McGee L."/>
            <person name="van der Linden M."/>
            <person name="de Lencastre H."/>
            <person name="Sa-Leao R."/>
            <person name="Song J.H."/>
            <person name="Ko K.S."/>
            <person name="Beall B."/>
            <person name="Klugman K.P."/>
            <person name="Parkhill J."/>
            <person name="Tomasz A."/>
            <person name="Kristinsson K.G."/>
            <person name="Bentley S.D."/>
        </authorList>
    </citation>
    <scope>NUCLEOTIDE SEQUENCE [LARGE SCALE GENOMIC DNA]</scope>
</reference>
<dbReference type="EMBL" id="HG799490">
    <property type="protein sequence ID" value="CDL73655.1"/>
    <property type="molecule type" value="Genomic_DNA"/>
</dbReference>
<organism evidence="3 4">
    <name type="scientific">Streptococcus phage IC1</name>
    <dbReference type="NCBI Taxonomy" id="1448276"/>
    <lineage>
        <taxon>Viruses</taxon>
        <taxon>Duplodnaviria</taxon>
        <taxon>Heunggongvirae</taxon>
        <taxon>Uroviricota</taxon>
        <taxon>Caudoviricetes</taxon>
        <taxon>Ferrettivirinae</taxon>
        <taxon>Hinxtonvirus</taxon>
        <taxon>Hinxtonvirus IC1</taxon>
    </lineage>
</organism>
<feature type="compositionally biased region" description="Gly residues" evidence="1">
    <location>
        <begin position="379"/>
        <end position="397"/>
    </location>
</feature>
<keyword evidence="2" id="KW-1133">Transmembrane helix</keyword>